<keyword evidence="3" id="KW-1185">Reference proteome</keyword>
<protein>
    <submittedName>
        <fullName evidence="2">Regulatory helix-turn-helix LysR family protein</fullName>
    </submittedName>
</protein>
<dbReference type="InterPro" id="IPR036390">
    <property type="entry name" value="WH_DNA-bd_sf"/>
</dbReference>
<feature type="domain" description="HTH lysR-type" evidence="1">
    <location>
        <begin position="1"/>
        <end position="37"/>
    </location>
</feature>
<dbReference type="AlphaFoldDB" id="A0A2P5K793"/>
<organism evidence="2 3">
    <name type="scientific">Mycetohabitans endofungorum</name>
    <dbReference type="NCBI Taxonomy" id="417203"/>
    <lineage>
        <taxon>Bacteria</taxon>
        <taxon>Pseudomonadati</taxon>
        <taxon>Pseudomonadota</taxon>
        <taxon>Betaproteobacteria</taxon>
        <taxon>Burkholderiales</taxon>
        <taxon>Burkholderiaceae</taxon>
        <taxon>Mycetohabitans</taxon>
    </lineage>
</organism>
<dbReference type="Proteomes" id="UP000243096">
    <property type="component" value="Unassembled WGS sequence"/>
</dbReference>
<dbReference type="GO" id="GO:0003700">
    <property type="term" value="F:DNA-binding transcription factor activity"/>
    <property type="evidence" value="ECO:0007669"/>
    <property type="project" value="InterPro"/>
</dbReference>
<name>A0A2P5K793_9BURK</name>
<dbReference type="Gene3D" id="1.10.10.10">
    <property type="entry name" value="Winged helix-like DNA-binding domain superfamily/Winged helix DNA-binding domain"/>
    <property type="match status" value="1"/>
</dbReference>
<dbReference type="SUPFAM" id="SSF46785">
    <property type="entry name" value="Winged helix' DNA-binding domain"/>
    <property type="match status" value="1"/>
</dbReference>
<dbReference type="Pfam" id="PF00126">
    <property type="entry name" value="HTH_1"/>
    <property type="match status" value="1"/>
</dbReference>
<dbReference type="PROSITE" id="PS50931">
    <property type="entry name" value="HTH_LYSR"/>
    <property type="match status" value="1"/>
</dbReference>
<sequence length="37" mass="4127">MNLNALTLLVEILEAGNLSEAARRLKMSRANVSYHLN</sequence>
<dbReference type="InterPro" id="IPR000847">
    <property type="entry name" value="LysR_HTH_N"/>
</dbReference>
<gene>
    <name evidence="2" type="ORF">B0O95_11716</name>
</gene>
<evidence type="ECO:0000313" key="2">
    <source>
        <dbReference type="EMBL" id="PPB81930.1"/>
    </source>
</evidence>
<dbReference type="EMBL" id="PRDW01000017">
    <property type="protein sequence ID" value="PPB81930.1"/>
    <property type="molecule type" value="Genomic_DNA"/>
</dbReference>
<accession>A0A2P5K793</accession>
<reference evidence="2 3" key="1">
    <citation type="submission" date="2018-01" db="EMBL/GenBank/DDBJ databases">
        <title>Genomic Encyclopedia of Type Strains, Phase III (KMG-III): the genomes of soil and plant-associated and newly described type strains.</title>
        <authorList>
            <person name="Whitman W."/>
        </authorList>
    </citation>
    <scope>NUCLEOTIDE SEQUENCE [LARGE SCALE GENOMIC DNA]</scope>
    <source>
        <strain evidence="2 3">HKI456</strain>
    </source>
</reference>
<proteinExistence type="predicted"/>
<comment type="caution">
    <text evidence="2">The sequence shown here is derived from an EMBL/GenBank/DDBJ whole genome shotgun (WGS) entry which is preliminary data.</text>
</comment>
<evidence type="ECO:0000313" key="3">
    <source>
        <dbReference type="Proteomes" id="UP000243096"/>
    </source>
</evidence>
<evidence type="ECO:0000259" key="1">
    <source>
        <dbReference type="PROSITE" id="PS50931"/>
    </source>
</evidence>
<dbReference type="InterPro" id="IPR036388">
    <property type="entry name" value="WH-like_DNA-bd_sf"/>
</dbReference>